<dbReference type="CDD" id="cd04196">
    <property type="entry name" value="GT_2_like_d"/>
    <property type="match status" value="1"/>
</dbReference>
<name>A0ABU6K0X4_9RHOO</name>
<dbReference type="Pfam" id="PF00535">
    <property type="entry name" value="Glycos_transf_2"/>
    <property type="match status" value="1"/>
</dbReference>
<proteinExistence type="predicted"/>
<dbReference type="RefSeq" id="WP_327598536.1">
    <property type="nucleotide sequence ID" value="NZ_JAYXHS010000001.1"/>
</dbReference>
<feature type="domain" description="Glycosyltransferase 2-like" evidence="1">
    <location>
        <begin position="3"/>
        <end position="109"/>
    </location>
</feature>
<dbReference type="Gene3D" id="3.90.550.10">
    <property type="entry name" value="Spore Coat Polysaccharide Biosynthesis Protein SpsA, Chain A"/>
    <property type="match status" value="1"/>
</dbReference>
<sequence length="303" mass="33926">MLATYNGAAYLPAQLDSLLAQTHKDWRVIARDDGSSDGSLTLLETYARNYPGQFEILRDEGRAGAKISFSRLIAHSSAPYVAFCDQDDVWKPEKLELLLEALCTEERHAEPGTPMLAHCDLQVVDESLELMNPSFWVYQGIDPFRDDLSQLLVQNVVTGCAMLCNRALVDAATPIPESAFMHDYWLALIASALGRIVPVRHALIQYRQHGRNTLGAKKMPSFFSIPARTFSRDGWPLNYTAACAQADALVQALAGKASDENLACAEKFAQLYSHGWWMRRWVLVRYGIFPALLRRHLSVLARV</sequence>
<reference evidence="2 3" key="1">
    <citation type="submission" date="2024-01" db="EMBL/GenBank/DDBJ databases">
        <title>Uliginosibacterium soil sp. nov.</title>
        <authorList>
            <person name="Lv Y."/>
        </authorList>
    </citation>
    <scope>NUCLEOTIDE SEQUENCE [LARGE SCALE GENOMIC DNA]</scope>
    <source>
        <strain evidence="2 3">H3</strain>
    </source>
</reference>
<organism evidence="2 3">
    <name type="scientific">Uliginosibacterium silvisoli</name>
    <dbReference type="NCBI Taxonomy" id="3114758"/>
    <lineage>
        <taxon>Bacteria</taxon>
        <taxon>Pseudomonadati</taxon>
        <taxon>Pseudomonadota</taxon>
        <taxon>Betaproteobacteria</taxon>
        <taxon>Rhodocyclales</taxon>
        <taxon>Zoogloeaceae</taxon>
        <taxon>Uliginosibacterium</taxon>
    </lineage>
</organism>
<evidence type="ECO:0000313" key="3">
    <source>
        <dbReference type="Proteomes" id="UP001331561"/>
    </source>
</evidence>
<dbReference type="PANTHER" id="PTHR43685:SF11">
    <property type="entry name" value="GLYCOSYLTRANSFERASE TAGX-RELATED"/>
    <property type="match status" value="1"/>
</dbReference>
<dbReference type="PANTHER" id="PTHR43685">
    <property type="entry name" value="GLYCOSYLTRANSFERASE"/>
    <property type="match status" value="1"/>
</dbReference>
<dbReference type="InterPro" id="IPR029044">
    <property type="entry name" value="Nucleotide-diphossugar_trans"/>
</dbReference>
<dbReference type="InterPro" id="IPR001173">
    <property type="entry name" value="Glyco_trans_2-like"/>
</dbReference>
<accession>A0ABU6K0X4</accession>
<keyword evidence="3" id="KW-1185">Reference proteome</keyword>
<dbReference type="Proteomes" id="UP001331561">
    <property type="component" value="Unassembled WGS sequence"/>
</dbReference>
<comment type="caution">
    <text evidence="2">The sequence shown here is derived from an EMBL/GenBank/DDBJ whole genome shotgun (WGS) entry which is preliminary data.</text>
</comment>
<dbReference type="EMBL" id="JAYXHS010000001">
    <property type="protein sequence ID" value="MEC5385584.1"/>
    <property type="molecule type" value="Genomic_DNA"/>
</dbReference>
<protein>
    <submittedName>
        <fullName evidence="2">Glycosyltransferase family 2 protein</fullName>
    </submittedName>
</protein>
<evidence type="ECO:0000259" key="1">
    <source>
        <dbReference type="Pfam" id="PF00535"/>
    </source>
</evidence>
<gene>
    <name evidence="2" type="ORF">VVD49_07600</name>
</gene>
<evidence type="ECO:0000313" key="2">
    <source>
        <dbReference type="EMBL" id="MEC5385584.1"/>
    </source>
</evidence>
<dbReference type="InterPro" id="IPR050834">
    <property type="entry name" value="Glycosyltransf_2"/>
</dbReference>
<dbReference type="SUPFAM" id="SSF53448">
    <property type="entry name" value="Nucleotide-diphospho-sugar transferases"/>
    <property type="match status" value="1"/>
</dbReference>